<evidence type="ECO:0000313" key="2">
    <source>
        <dbReference type="Proteomes" id="UP000428328"/>
    </source>
</evidence>
<dbReference type="Proteomes" id="UP000428328">
    <property type="component" value="Chromosome"/>
</dbReference>
<gene>
    <name evidence="1" type="ORF">GM415_10130</name>
</gene>
<reference evidence="1 2" key="1">
    <citation type="submission" date="2019-11" db="EMBL/GenBank/DDBJ databases">
        <authorList>
            <person name="Zheng R.K."/>
            <person name="Sun C.M."/>
        </authorList>
    </citation>
    <scope>NUCLEOTIDE SEQUENCE [LARGE SCALE GENOMIC DNA]</scope>
    <source>
        <strain evidence="1 2">SRB007</strain>
    </source>
</reference>
<proteinExistence type="predicted"/>
<sequence length="343" mass="37479">MTTVSFKEYLQGVIHNFCTAENIPCALTNDAIVQLISSLATYKEEGHSLTPDVFLCENIEIMRQVSASGKILPIASGTLDASSIKLALKRCAPLAIGGWAIYIERNSTDKKISYGLIWTNQNPLSVSTTDVFLDPELDTSIVYATQLSENVVLIGGNHGNTKIVSLSPEKDITNPDIPIGNLIDVAASDVVDDIADEVAALLKRELQRILKTNHGTLIAIVKHGNKVPKEISKGIFLREPLSIVDKAQEFKKIHDIDSHNILQSQILLLDGMLSCDGITLLDTAGNIIAYGIFYKSTNDQDKEEQIYGGARKRTYLGLSELVPNQLKAVLMKSQDGSIECKVE</sequence>
<evidence type="ECO:0008006" key="3">
    <source>
        <dbReference type="Google" id="ProtNLM"/>
    </source>
</evidence>
<organism evidence="1 2">
    <name type="scientific">Pseudodesulfovibrio cashew</name>
    <dbReference type="NCBI Taxonomy" id="2678688"/>
    <lineage>
        <taxon>Bacteria</taxon>
        <taxon>Pseudomonadati</taxon>
        <taxon>Thermodesulfobacteriota</taxon>
        <taxon>Desulfovibrionia</taxon>
        <taxon>Desulfovibrionales</taxon>
        <taxon>Desulfovibrionaceae</taxon>
    </lineage>
</organism>
<dbReference type="AlphaFoldDB" id="A0A6I6JHH5"/>
<accession>A0A6I6JHH5</accession>
<dbReference type="RefSeq" id="WP_158947797.1">
    <property type="nucleotide sequence ID" value="NZ_CP046400.1"/>
</dbReference>
<dbReference type="KEGG" id="psel:GM415_10130"/>
<protein>
    <recommendedName>
        <fullName evidence="3">DAC domain-containing protein</fullName>
    </recommendedName>
</protein>
<keyword evidence="2" id="KW-1185">Reference proteome</keyword>
<evidence type="ECO:0000313" key="1">
    <source>
        <dbReference type="EMBL" id="QGY40468.1"/>
    </source>
</evidence>
<dbReference type="EMBL" id="CP046400">
    <property type="protein sequence ID" value="QGY40468.1"/>
    <property type="molecule type" value="Genomic_DNA"/>
</dbReference>
<name>A0A6I6JHH5_9BACT</name>